<dbReference type="SUPFAM" id="SSF53098">
    <property type="entry name" value="Ribonuclease H-like"/>
    <property type="match status" value="1"/>
</dbReference>
<evidence type="ECO:0000256" key="2">
    <source>
        <dbReference type="ARBA" id="ARBA00022723"/>
    </source>
</evidence>
<evidence type="ECO:0000256" key="6">
    <source>
        <dbReference type="SAM" id="MobiDB-lite"/>
    </source>
</evidence>
<comment type="subcellular location">
    <subcellularLocation>
        <location evidence="1">Nucleus</location>
    </subcellularLocation>
</comment>
<dbReference type="InterPro" id="IPR007021">
    <property type="entry name" value="DUF659"/>
</dbReference>
<dbReference type="AlphaFoldDB" id="A0A0C9Z8S6"/>
<sequence>MGKPLKSSASTRPFGKKCVEALSSKAIGPTPEMESSAMEMDVEKVTVQNSGSTKLTTIVANEGKKKQKEKADYHLMKCIVCCRIPPKVVDSAEWKEMMAALNPYYQPPSSTTLTEKLILSHTAKYILEVLERTIAKIGPWNFCAVTSDNTGNTRKARKLLCEKYPHILNIQDGCHLLNLAIKDICLLPEFAEVISQVRTILAFMSRSTYTMEHFNYQRSCLGIRHGLEYIGETRFGTIYWSALSIQRGLPAFMALVERGINIMGLNALFTPGGQRLLFEVALSKLLQATGPWAKGLRVLEAADVTADHVYYVFLGIMSQHEEDFRKNEFGLELRTMEDIRRIANSRFNELVNETPQSHDLYITAFVCNPDYRNAPVYKEINPLSMPTLVISRIGSSVACSTKPPKDMVERAGLGLQRILKHEYGDVYEAGSSATDPAAAMKLRNPALLKYTPFDALNRLRQQFKSYLNMEDPFNHKRRSKQSTLQWWTALAGDELADVLASTITWLNSPHRSRQEVAMLQDHIKIHQWHRYNWDEDTSKALYKPLVSWRDMEASTRGERPEPTVQGDLPLPGYRPPLLQPANLQDSTTGDESESVVSGDLDGILWLNGHHGLTEGLSDTRGDKFTLAGCDGIELRSPWLRDIISSTPRQPQRFTQVPASEPPTSLSSSQLVPSTSAWEVWE</sequence>
<reference evidence="8 9" key="1">
    <citation type="submission" date="2014-04" db="EMBL/GenBank/DDBJ databases">
        <authorList>
            <consortium name="DOE Joint Genome Institute"/>
            <person name="Kuo A."/>
            <person name="Kohler A."/>
            <person name="Costa M.D."/>
            <person name="Nagy L.G."/>
            <person name="Floudas D."/>
            <person name="Copeland A."/>
            <person name="Barry K.W."/>
            <person name="Cichocki N."/>
            <person name="Veneault-Fourrey C."/>
            <person name="LaButti K."/>
            <person name="Lindquist E.A."/>
            <person name="Lipzen A."/>
            <person name="Lundell T."/>
            <person name="Morin E."/>
            <person name="Murat C."/>
            <person name="Sun H."/>
            <person name="Tunlid A."/>
            <person name="Henrissat B."/>
            <person name="Grigoriev I.V."/>
            <person name="Hibbett D.S."/>
            <person name="Martin F."/>
            <person name="Nordberg H.P."/>
            <person name="Cantor M.N."/>
            <person name="Hua S.X."/>
        </authorList>
    </citation>
    <scope>NUCLEOTIDE SEQUENCE [LARGE SCALE GENOMIC DNA]</scope>
    <source>
        <strain evidence="8 9">441</strain>
    </source>
</reference>
<dbReference type="HOGENOM" id="CLU_403901_0_0_1"/>
<dbReference type="PANTHER" id="PTHR46481:SF10">
    <property type="entry name" value="ZINC FINGER BED DOMAIN-CONTAINING PROTEIN 39"/>
    <property type="match status" value="1"/>
</dbReference>
<evidence type="ECO:0000256" key="4">
    <source>
        <dbReference type="ARBA" id="ARBA00022833"/>
    </source>
</evidence>
<dbReference type="GO" id="GO:0008270">
    <property type="term" value="F:zinc ion binding"/>
    <property type="evidence" value="ECO:0007669"/>
    <property type="project" value="UniProtKB-KW"/>
</dbReference>
<dbReference type="InterPro" id="IPR052035">
    <property type="entry name" value="ZnF_BED_domain_contain"/>
</dbReference>
<reference evidence="9" key="2">
    <citation type="submission" date="2015-01" db="EMBL/GenBank/DDBJ databases">
        <title>Evolutionary Origins and Diversification of the Mycorrhizal Mutualists.</title>
        <authorList>
            <consortium name="DOE Joint Genome Institute"/>
            <consortium name="Mycorrhizal Genomics Consortium"/>
            <person name="Kohler A."/>
            <person name="Kuo A."/>
            <person name="Nagy L.G."/>
            <person name="Floudas D."/>
            <person name="Copeland A."/>
            <person name="Barry K.W."/>
            <person name="Cichocki N."/>
            <person name="Veneault-Fourrey C."/>
            <person name="LaButti K."/>
            <person name="Lindquist E.A."/>
            <person name="Lipzen A."/>
            <person name="Lundell T."/>
            <person name="Morin E."/>
            <person name="Murat C."/>
            <person name="Riley R."/>
            <person name="Ohm R."/>
            <person name="Sun H."/>
            <person name="Tunlid A."/>
            <person name="Henrissat B."/>
            <person name="Grigoriev I.V."/>
            <person name="Hibbett D.S."/>
            <person name="Martin F."/>
        </authorList>
    </citation>
    <scope>NUCLEOTIDE SEQUENCE [LARGE SCALE GENOMIC DNA]</scope>
    <source>
        <strain evidence="9">441</strain>
    </source>
</reference>
<keyword evidence="9" id="KW-1185">Reference proteome</keyword>
<dbReference type="EMBL" id="KN833862">
    <property type="protein sequence ID" value="KIK16298.1"/>
    <property type="molecule type" value="Genomic_DNA"/>
</dbReference>
<keyword evidence="4" id="KW-0862">Zinc</keyword>
<proteinExistence type="predicted"/>
<dbReference type="PANTHER" id="PTHR46481">
    <property type="entry name" value="ZINC FINGER BED DOMAIN-CONTAINING PROTEIN 4"/>
    <property type="match status" value="1"/>
</dbReference>
<feature type="region of interest" description="Disordered" evidence="6">
    <location>
        <begin position="553"/>
        <end position="595"/>
    </location>
</feature>
<keyword evidence="2" id="KW-0479">Metal-binding</keyword>
<name>A0A0C9Z8S6_9AGAM</name>
<evidence type="ECO:0000256" key="1">
    <source>
        <dbReference type="ARBA" id="ARBA00004123"/>
    </source>
</evidence>
<gene>
    <name evidence="8" type="ORF">PISMIDRAFT_25128</name>
</gene>
<evidence type="ECO:0000313" key="8">
    <source>
        <dbReference type="EMBL" id="KIK16298.1"/>
    </source>
</evidence>
<keyword evidence="3" id="KW-0863">Zinc-finger</keyword>
<feature type="compositionally biased region" description="Low complexity" evidence="6">
    <location>
        <begin position="661"/>
        <end position="675"/>
    </location>
</feature>
<accession>A0A0C9Z8S6</accession>
<organism evidence="8 9">
    <name type="scientific">Pisolithus microcarpus 441</name>
    <dbReference type="NCBI Taxonomy" id="765257"/>
    <lineage>
        <taxon>Eukaryota</taxon>
        <taxon>Fungi</taxon>
        <taxon>Dikarya</taxon>
        <taxon>Basidiomycota</taxon>
        <taxon>Agaricomycotina</taxon>
        <taxon>Agaricomycetes</taxon>
        <taxon>Agaricomycetidae</taxon>
        <taxon>Boletales</taxon>
        <taxon>Sclerodermatineae</taxon>
        <taxon>Pisolithaceae</taxon>
        <taxon>Pisolithus</taxon>
    </lineage>
</organism>
<evidence type="ECO:0000256" key="3">
    <source>
        <dbReference type="ARBA" id="ARBA00022771"/>
    </source>
</evidence>
<dbReference type="InterPro" id="IPR012337">
    <property type="entry name" value="RNaseH-like_sf"/>
</dbReference>
<evidence type="ECO:0000313" key="9">
    <source>
        <dbReference type="Proteomes" id="UP000054018"/>
    </source>
</evidence>
<evidence type="ECO:0000259" key="7">
    <source>
        <dbReference type="Pfam" id="PF04937"/>
    </source>
</evidence>
<dbReference type="OrthoDB" id="3236755at2759"/>
<dbReference type="Proteomes" id="UP000054018">
    <property type="component" value="Unassembled WGS sequence"/>
</dbReference>
<keyword evidence="5" id="KW-0539">Nucleus</keyword>
<protein>
    <recommendedName>
        <fullName evidence="7">DUF659 domain-containing protein</fullName>
    </recommendedName>
</protein>
<feature type="domain" description="DUF659" evidence="7">
    <location>
        <begin position="121"/>
        <end position="200"/>
    </location>
</feature>
<feature type="region of interest" description="Disordered" evidence="6">
    <location>
        <begin position="646"/>
        <end position="681"/>
    </location>
</feature>
<evidence type="ECO:0000256" key="5">
    <source>
        <dbReference type="ARBA" id="ARBA00023242"/>
    </source>
</evidence>
<dbReference type="GO" id="GO:0005634">
    <property type="term" value="C:nucleus"/>
    <property type="evidence" value="ECO:0007669"/>
    <property type="project" value="UniProtKB-SubCell"/>
</dbReference>
<feature type="compositionally biased region" description="Polar residues" evidence="6">
    <location>
        <begin position="646"/>
        <end position="657"/>
    </location>
</feature>
<dbReference type="Pfam" id="PF04937">
    <property type="entry name" value="DUF659"/>
    <property type="match status" value="1"/>
</dbReference>